<evidence type="ECO:0000256" key="4">
    <source>
        <dbReference type="ARBA" id="ARBA00022989"/>
    </source>
</evidence>
<dbReference type="InterPro" id="IPR002797">
    <property type="entry name" value="Polysacc_synth"/>
</dbReference>
<accession>A0A246GDZ2</accession>
<feature type="transmembrane region" description="Helical" evidence="6">
    <location>
        <begin position="182"/>
        <end position="205"/>
    </location>
</feature>
<dbReference type="GO" id="GO:0005886">
    <property type="term" value="C:plasma membrane"/>
    <property type="evidence" value="ECO:0007669"/>
    <property type="project" value="UniProtKB-SubCell"/>
</dbReference>
<feature type="transmembrane region" description="Helical" evidence="6">
    <location>
        <begin position="301"/>
        <end position="322"/>
    </location>
</feature>
<feature type="transmembrane region" description="Helical" evidence="6">
    <location>
        <begin position="52"/>
        <end position="73"/>
    </location>
</feature>
<feature type="transmembrane region" description="Helical" evidence="6">
    <location>
        <begin position="130"/>
        <end position="149"/>
    </location>
</feature>
<dbReference type="Proteomes" id="UP000198034">
    <property type="component" value="Unassembled WGS sequence"/>
</dbReference>
<evidence type="ECO:0000256" key="2">
    <source>
        <dbReference type="ARBA" id="ARBA00022475"/>
    </source>
</evidence>
<sequence>MKEKINKILRIAKENKKVIENYFFMTILQVLNSFFYLLVYPYLIRVLGVESYGIFVFANSIAAYFLFFVNFGLELPSVKTVSVNVDNNIALSNILSHIFTAKLFLFVISSIVFLILLFSVPIFINNKLLFTILFVTNISAILFPQWFFQGIQKMRVVTYIQILSKFITLPFVFFFVKSKEDLLIYVAIMSLGNVLAGIIAFFIVLSKGLKITIKPLSESFIYLKEALPFFYTYLAGTIKEYSIPLFIGFFLTMRDVAIYDLALKVVIIPRMLIMSINAAIFPKLVRNVNASIIKKIIKVEYIVSSILIILLILFGNLLINILGGNGFEMCFPLVLFLSTTIMSWLVVTAYINFVFIPTNNNYYVTLNQIVSLFTCLIFCLLIFVYKNVLIFGIAISFSAISEILFCRFIVRKNSMLKSI</sequence>
<comment type="subcellular location">
    <subcellularLocation>
        <location evidence="1">Cell membrane</location>
        <topology evidence="1">Multi-pass membrane protein</topology>
    </subcellularLocation>
</comment>
<name>A0A246GDZ2_9FLAO</name>
<evidence type="ECO:0000256" key="3">
    <source>
        <dbReference type="ARBA" id="ARBA00022692"/>
    </source>
</evidence>
<feature type="transmembrane region" description="Helical" evidence="6">
    <location>
        <begin position="334"/>
        <end position="355"/>
    </location>
</feature>
<dbReference type="AlphaFoldDB" id="A0A246GDZ2"/>
<reference evidence="7 8" key="1">
    <citation type="journal article" date="2017" name="Infect. Genet. Evol.">
        <title>Comparative genome analysis of fish pathogen Flavobacterium columnare reveals extensive sequence diversity within the species.</title>
        <authorList>
            <person name="Kayansamruaj P."/>
            <person name="Dong H.T."/>
            <person name="Hirono I."/>
            <person name="Kondo H."/>
            <person name="Senapin S."/>
            <person name="Rodkhum C."/>
        </authorList>
    </citation>
    <scope>NUCLEOTIDE SEQUENCE [LARGE SCALE GENOMIC DNA]</scope>
    <source>
        <strain evidence="7 8">1214</strain>
    </source>
</reference>
<feature type="transmembrane region" description="Helical" evidence="6">
    <location>
        <begin position="362"/>
        <end position="383"/>
    </location>
</feature>
<dbReference type="PANTHER" id="PTHR30250:SF11">
    <property type="entry name" value="O-ANTIGEN TRANSPORTER-RELATED"/>
    <property type="match status" value="1"/>
</dbReference>
<keyword evidence="2" id="KW-1003">Cell membrane</keyword>
<evidence type="ECO:0000256" key="6">
    <source>
        <dbReference type="SAM" id="Phobius"/>
    </source>
</evidence>
<feature type="transmembrane region" description="Helical" evidence="6">
    <location>
        <begin position="21"/>
        <end position="40"/>
    </location>
</feature>
<keyword evidence="4 6" id="KW-1133">Transmembrane helix</keyword>
<proteinExistence type="predicted"/>
<evidence type="ECO:0000256" key="1">
    <source>
        <dbReference type="ARBA" id="ARBA00004651"/>
    </source>
</evidence>
<feature type="transmembrane region" description="Helical" evidence="6">
    <location>
        <begin position="226"/>
        <end position="251"/>
    </location>
</feature>
<feature type="transmembrane region" description="Helical" evidence="6">
    <location>
        <begin position="156"/>
        <end position="176"/>
    </location>
</feature>
<protein>
    <recommendedName>
        <fullName evidence="9">Flippase</fullName>
    </recommendedName>
</protein>
<keyword evidence="5 6" id="KW-0472">Membrane</keyword>
<dbReference type="EMBL" id="MTCY01000002">
    <property type="protein sequence ID" value="OWP79597.1"/>
    <property type="molecule type" value="Genomic_DNA"/>
</dbReference>
<comment type="caution">
    <text evidence="7">The sequence shown here is derived from an EMBL/GenBank/DDBJ whole genome shotgun (WGS) entry which is preliminary data.</text>
</comment>
<dbReference type="InterPro" id="IPR050833">
    <property type="entry name" value="Poly_Biosynth_Transport"/>
</dbReference>
<feature type="transmembrane region" description="Helical" evidence="6">
    <location>
        <begin position="103"/>
        <end position="124"/>
    </location>
</feature>
<feature type="transmembrane region" description="Helical" evidence="6">
    <location>
        <begin position="389"/>
        <end position="410"/>
    </location>
</feature>
<evidence type="ECO:0008006" key="9">
    <source>
        <dbReference type="Google" id="ProtNLM"/>
    </source>
</evidence>
<dbReference type="Pfam" id="PF01943">
    <property type="entry name" value="Polysacc_synt"/>
    <property type="match status" value="1"/>
</dbReference>
<evidence type="ECO:0000313" key="8">
    <source>
        <dbReference type="Proteomes" id="UP000198034"/>
    </source>
</evidence>
<feature type="transmembrane region" description="Helical" evidence="6">
    <location>
        <begin position="257"/>
        <end position="280"/>
    </location>
</feature>
<keyword evidence="3 6" id="KW-0812">Transmembrane</keyword>
<evidence type="ECO:0000313" key="7">
    <source>
        <dbReference type="EMBL" id="OWP79597.1"/>
    </source>
</evidence>
<organism evidence="7 8">
    <name type="scientific">Flavobacterium columnare</name>
    <dbReference type="NCBI Taxonomy" id="996"/>
    <lineage>
        <taxon>Bacteria</taxon>
        <taxon>Pseudomonadati</taxon>
        <taxon>Bacteroidota</taxon>
        <taxon>Flavobacteriia</taxon>
        <taxon>Flavobacteriales</taxon>
        <taxon>Flavobacteriaceae</taxon>
        <taxon>Flavobacterium</taxon>
    </lineage>
</organism>
<evidence type="ECO:0000256" key="5">
    <source>
        <dbReference type="ARBA" id="ARBA00023136"/>
    </source>
</evidence>
<dbReference type="PANTHER" id="PTHR30250">
    <property type="entry name" value="PST FAMILY PREDICTED COLANIC ACID TRANSPORTER"/>
    <property type="match status" value="1"/>
</dbReference>
<gene>
    <name evidence="7" type="ORF">BWK62_01340</name>
</gene>